<accession>A0A1I7SFZ0</accession>
<dbReference type="InterPro" id="IPR038479">
    <property type="entry name" value="Transthyretin-like_sf"/>
</dbReference>
<evidence type="ECO:0000256" key="2">
    <source>
        <dbReference type="ARBA" id="ARBA00010112"/>
    </source>
</evidence>
<evidence type="ECO:0000313" key="6">
    <source>
        <dbReference type="Proteomes" id="UP000095284"/>
    </source>
</evidence>
<keyword evidence="4 5" id="KW-0732">Signal</keyword>
<name>A0A1I7SFZ0_BURXY</name>
<dbReference type="GO" id="GO:0005576">
    <property type="term" value="C:extracellular region"/>
    <property type="evidence" value="ECO:0007669"/>
    <property type="project" value="UniProtKB-SubCell"/>
</dbReference>
<evidence type="ECO:0000256" key="5">
    <source>
        <dbReference type="SAM" id="SignalP"/>
    </source>
</evidence>
<dbReference type="AlphaFoldDB" id="A0A1I7SFZ0"/>
<proteinExistence type="inferred from homology"/>
<dbReference type="Proteomes" id="UP000095284">
    <property type="component" value="Unplaced"/>
</dbReference>
<dbReference type="InterPro" id="IPR001534">
    <property type="entry name" value="Transthyretin-like"/>
</dbReference>
<feature type="chain" id="PRO_5009306061" evidence="5">
    <location>
        <begin position="17"/>
        <end position="160"/>
    </location>
</feature>
<comment type="similarity">
    <text evidence="2">Belongs to the nematode transthyretin-like family.</text>
</comment>
<protein>
    <submittedName>
        <fullName evidence="7">Uncharacterized protein</fullName>
    </submittedName>
</protein>
<evidence type="ECO:0000256" key="1">
    <source>
        <dbReference type="ARBA" id="ARBA00004613"/>
    </source>
</evidence>
<keyword evidence="3" id="KW-0964">Secreted</keyword>
<evidence type="ECO:0000256" key="4">
    <source>
        <dbReference type="ARBA" id="ARBA00022729"/>
    </source>
</evidence>
<evidence type="ECO:0000256" key="3">
    <source>
        <dbReference type="ARBA" id="ARBA00022525"/>
    </source>
</evidence>
<reference evidence="7" key="1">
    <citation type="submission" date="2016-11" db="UniProtKB">
        <authorList>
            <consortium name="WormBaseParasite"/>
        </authorList>
    </citation>
    <scope>IDENTIFICATION</scope>
</reference>
<comment type="subcellular location">
    <subcellularLocation>
        <location evidence="1">Secreted</location>
    </subcellularLocation>
</comment>
<dbReference type="WBParaSite" id="BXY_1195400.1">
    <property type="protein sequence ID" value="BXY_1195400.1"/>
    <property type="gene ID" value="BXY_1195400"/>
</dbReference>
<dbReference type="Pfam" id="PF01060">
    <property type="entry name" value="TTR-52"/>
    <property type="match status" value="1"/>
</dbReference>
<organism evidence="6 7">
    <name type="scientific">Bursaphelenchus xylophilus</name>
    <name type="common">Pinewood nematode worm</name>
    <name type="synonym">Aphelenchoides xylophilus</name>
    <dbReference type="NCBI Taxonomy" id="6326"/>
    <lineage>
        <taxon>Eukaryota</taxon>
        <taxon>Metazoa</taxon>
        <taxon>Ecdysozoa</taxon>
        <taxon>Nematoda</taxon>
        <taxon>Chromadorea</taxon>
        <taxon>Rhabditida</taxon>
        <taxon>Tylenchina</taxon>
        <taxon>Tylenchomorpha</taxon>
        <taxon>Aphelenchoidea</taxon>
        <taxon>Aphelenchoididae</taxon>
        <taxon>Bursaphelenchus</taxon>
    </lineage>
</organism>
<feature type="signal peptide" evidence="5">
    <location>
        <begin position="1"/>
        <end position="16"/>
    </location>
</feature>
<evidence type="ECO:0000313" key="7">
    <source>
        <dbReference type="WBParaSite" id="BXY_1195400.1"/>
    </source>
</evidence>
<sequence length="160" mass="18634">MLNYFLSLTFTGLVAAEYLDFTPRNYDVRATGTLYCEDTSETHKASIILADIDSLYVSLPSVLYDDILNWTVAGKDGKFDIYGTEWGFTKFEPVLYIAHHCGDWKNILQSRVVLDQKYVFYKSDEFKLVFNESIDLYNNNIGDYYEEDIYPPLDKKKGYF</sequence>
<dbReference type="Gene3D" id="2.60.40.3330">
    <property type="match status" value="1"/>
</dbReference>
<dbReference type="GO" id="GO:0009986">
    <property type="term" value="C:cell surface"/>
    <property type="evidence" value="ECO:0007669"/>
    <property type="project" value="InterPro"/>
</dbReference>